<dbReference type="Gene3D" id="2.170.270.10">
    <property type="entry name" value="SET domain"/>
    <property type="match status" value="1"/>
</dbReference>
<keyword evidence="3" id="KW-1185">Reference proteome</keyword>
<feature type="domain" description="SET" evidence="1">
    <location>
        <begin position="34"/>
        <end position="184"/>
    </location>
</feature>
<dbReference type="CDD" id="cd20071">
    <property type="entry name" value="SET_SMYD"/>
    <property type="match status" value="1"/>
</dbReference>
<dbReference type="PROSITE" id="PS50280">
    <property type="entry name" value="SET"/>
    <property type="match status" value="1"/>
</dbReference>
<dbReference type="Gene3D" id="1.25.40.10">
    <property type="entry name" value="Tetratricopeptide repeat domain"/>
    <property type="match status" value="1"/>
</dbReference>
<evidence type="ECO:0000313" key="2">
    <source>
        <dbReference type="EMBL" id="KAF2800387.1"/>
    </source>
</evidence>
<dbReference type="EMBL" id="MU001748">
    <property type="protein sequence ID" value="KAF2800387.1"/>
    <property type="molecule type" value="Genomic_DNA"/>
</dbReference>
<gene>
    <name evidence="2" type="ORF">K505DRAFT_370283</name>
</gene>
<protein>
    <submittedName>
        <fullName evidence="2">TPR domain protein</fullName>
    </submittedName>
</protein>
<dbReference type="InterPro" id="IPR053185">
    <property type="entry name" value="SET_domain_protein"/>
</dbReference>
<dbReference type="InterPro" id="IPR001214">
    <property type="entry name" value="SET_dom"/>
</dbReference>
<dbReference type="PANTHER" id="PTHR47332">
    <property type="entry name" value="SET DOMAIN-CONTAINING PROTEIN 5"/>
    <property type="match status" value="1"/>
</dbReference>
<evidence type="ECO:0000313" key="3">
    <source>
        <dbReference type="Proteomes" id="UP000799757"/>
    </source>
</evidence>
<proteinExistence type="predicted"/>
<dbReference type="OrthoDB" id="265717at2759"/>
<dbReference type="SUPFAM" id="SSF82199">
    <property type="entry name" value="SET domain"/>
    <property type="match status" value="1"/>
</dbReference>
<dbReference type="Proteomes" id="UP000799757">
    <property type="component" value="Unassembled WGS sequence"/>
</dbReference>
<sequence>MGAEGSLSEPANGHALETKFEDNADNTTAPDARHLIQVQNTPSAGFGVFAIARIPRSTRILSAPLLLALNGGEDPSEILRAVNRLDDADKARYLELHPFAAPVRKDNVKRHTGKHWQHLAEWERNAIGVYDANSFEVGVYFLPSRINHSCIPNVHYEFNPAIQRGTFHAVRDIERGEELLISYINGGSRTRKWRQPKLDMWGFVCQCAACGNDEEGRKRDDRRKEMFELDQKLAKQSAYGTEMTAIQALKAATRLAGLQVAEGIQNRELRTSYHDAARYCLEIQNIKLALLWAEKELEHERICVGEDHPIYEAIVARVGLLKDVAAGSVAMDKSLLECFH</sequence>
<dbReference type="AlphaFoldDB" id="A0A6A6XXQ4"/>
<dbReference type="PANTHER" id="PTHR47332:SF4">
    <property type="entry name" value="SET DOMAIN-CONTAINING PROTEIN 5"/>
    <property type="match status" value="1"/>
</dbReference>
<evidence type="ECO:0000259" key="1">
    <source>
        <dbReference type="PROSITE" id="PS50280"/>
    </source>
</evidence>
<dbReference type="SMART" id="SM00317">
    <property type="entry name" value="SET"/>
    <property type="match status" value="1"/>
</dbReference>
<organism evidence="2 3">
    <name type="scientific">Melanomma pulvis-pyrius CBS 109.77</name>
    <dbReference type="NCBI Taxonomy" id="1314802"/>
    <lineage>
        <taxon>Eukaryota</taxon>
        <taxon>Fungi</taxon>
        <taxon>Dikarya</taxon>
        <taxon>Ascomycota</taxon>
        <taxon>Pezizomycotina</taxon>
        <taxon>Dothideomycetes</taxon>
        <taxon>Pleosporomycetidae</taxon>
        <taxon>Pleosporales</taxon>
        <taxon>Melanommataceae</taxon>
        <taxon>Melanomma</taxon>
    </lineage>
</organism>
<dbReference type="InterPro" id="IPR046341">
    <property type="entry name" value="SET_dom_sf"/>
</dbReference>
<reference evidence="2" key="1">
    <citation type="journal article" date="2020" name="Stud. Mycol.">
        <title>101 Dothideomycetes genomes: a test case for predicting lifestyles and emergence of pathogens.</title>
        <authorList>
            <person name="Haridas S."/>
            <person name="Albert R."/>
            <person name="Binder M."/>
            <person name="Bloem J."/>
            <person name="Labutti K."/>
            <person name="Salamov A."/>
            <person name="Andreopoulos B."/>
            <person name="Baker S."/>
            <person name="Barry K."/>
            <person name="Bills G."/>
            <person name="Bluhm B."/>
            <person name="Cannon C."/>
            <person name="Castanera R."/>
            <person name="Culley D."/>
            <person name="Daum C."/>
            <person name="Ezra D."/>
            <person name="Gonzalez J."/>
            <person name="Henrissat B."/>
            <person name="Kuo A."/>
            <person name="Liang C."/>
            <person name="Lipzen A."/>
            <person name="Lutzoni F."/>
            <person name="Magnuson J."/>
            <person name="Mondo S."/>
            <person name="Nolan M."/>
            <person name="Ohm R."/>
            <person name="Pangilinan J."/>
            <person name="Park H.-J."/>
            <person name="Ramirez L."/>
            <person name="Alfaro M."/>
            <person name="Sun H."/>
            <person name="Tritt A."/>
            <person name="Yoshinaga Y."/>
            <person name="Zwiers L.-H."/>
            <person name="Turgeon B."/>
            <person name="Goodwin S."/>
            <person name="Spatafora J."/>
            <person name="Crous P."/>
            <person name="Grigoriev I."/>
        </authorList>
    </citation>
    <scope>NUCLEOTIDE SEQUENCE</scope>
    <source>
        <strain evidence="2">CBS 109.77</strain>
    </source>
</reference>
<dbReference type="Pfam" id="PF00856">
    <property type="entry name" value="SET"/>
    <property type="match status" value="1"/>
</dbReference>
<dbReference type="InterPro" id="IPR011990">
    <property type="entry name" value="TPR-like_helical_dom_sf"/>
</dbReference>
<name>A0A6A6XXQ4_9PLEO</name>
<accession>A0A6A6XXQ4</accession>